<dbReference type="PANTHER" id="PTHR38344">
    <property type="entry name" value="UPF0753 PROTEIN AQ_863"/>
    <property type="match status" value="1"/>
</dbReference>
<gene>
    <name evidence="6" type="ORF">E8M63_14055</name>
</gene>
<sequence>WQSVHDGERFVHEPLRLNVFIAAPEDALNGVIEKHAGVRHLVDNGWVHLFRLADEGRVIRRYVGGLQWEAAA</sequence>
<dbReference type="EMBL" id="SUQX01000287">
    <property type="protein sequence ID" value="TJX00801.1"/>
    <property type="molecule type" value="Genomic_DNA"/>
</dbReference>
<accession>A0AAX2TLC1</accession>
<name>A0AAX2TLC1_NEIGO</name>
<proteinExistence type="predicted"/>
<dbReference type="AlphaFoldDB" id="A0AAX2TLC1"/>
<dbReference type="InterPro" id="IPR018752">
    <property type="entry name" value="DabA"/>
</dbReference>
<keyword evidence="1" id="KW-0813">Transport</keyword>
<dbReference type="Proteomes" id="UP000307092">
    <property type="component" value="Unassembled WGS sequence"/>
</dbReference>
<evidence type="ECO:0000256" key="1">
    <source>
        <dbReference type="ARBA" id="ARBA00022448"/>
    </source>
</evidence>
<organism evidence="6 7">
    <name type="scientific">Neisseria gonorrhoeae</name>
    <dbReference type="NCBI Taxonomy" id="485"/>
    <lineage>
        <taxon>Bacteria</taxon>
        <taxon>Pseudomonadati</taxon>
        <taxon>Pseudomonadota</taxon>
        <taxon>Betaproteobacteria</taxon>
        <taxon>Neisseriales</taxon>
        <taxon>Neisseriaceae</taxon>
        <taxon>Neisseria</taxon>
    </lineage>
</organism>
<dbReference type="PANTHER" id="PTHR38344:SF1">
    <property type="entry name" value="INORGANIC CARBON TRANSPORTER SUBUNIT DABA-RELATED"/>
    <property type="match status" value="1"/>
</dbReference>
<keyword evidence="5" id="KW-0472">Membrane</keyword>
<evidence type="ECO:0000313" key="7">
    <source>
        <dbReference type="Proteomes" id="UP000307092"/>
    </source>
</evidence>
<evidence type="ECO:0000256" key="5">
    <source>
        <dbReference type="ARBA" id="ARBA00023136"/>
    </source>
</evidence>
<keyword evidence="2" id="KW-1003">Cell membrane</keyword>
<evidence type="ECO:0000256" key="3">
    <source>
        <dbReference type="ARBA" id="ARBA00022723"/>
    </source>
</evidence>
<evidence type="ECO:0000256" key="2">
    <source>
        <dbReference type="ARBA" id="ARBA00022475"/>
    </source>
</evidence>
<dbReference type="RefSeq" id="WP_146710774.1">
    <property type="nucleotide sequence ID" value="NZ_SUQX01000287.1"/>
</dbReference>
<comment type="caution">
    <text evidence="6">The sequence shown here is derived from an EMBL/GenBank/DDBJ whole genome shotgun (WGS) entry which is preliminary data.</text>
</comment>
<keyword evidence="3" id="KW-0479">Metal-binding</keyword>
<protein>
    <submittedName>
        <fullName evidence="6">DUF2309 domain-containing protein</fullName>
    </submittedName>
</protein>
<dbReference type="GO" id="GO:0046872">
    <property type="term" value="F:metal ion binding"/>
    <property type="evidence" value="ECO:0007669"/>
    <property type="project" value="UniProtKB-KW"/>
</dbReference>
<keyword evidence="4" id="KW-0862">Zinc</keyword>
<evidence type="ECO:0000313" key="6">
    <source>
        <dbReference type="EMBL" id="TJX00801.1"/>
    </source>
</evidence>
<evidence type="ECO:0000256" key="4">
    <source>
        <dbReference type="ARBA" id="ARBA00022833"/>
    </source>
</evidence>
<feature type="non-terminal residue" evidence="6">
    <location>
        <position position="1"/>
    </location>
</feature>
<reference evidence="6 7" key="1">
    <citation type="submission" date="2019-04" db="EMBL/GenBank/DDBJ databases">
        <title>The CDC panel for molecular diagnostics of ciprofloxacin resistance and its use for research and clinical development.</title>
        <authorList>
            <person name="Liu H."/>
            <person name="Tang K."/>
            <person name="Pham C."/>
            <person name="Schmerer M."/>
        </authorList>
    </citation>
    <scope>NUCLEOTIDE SEQUENCE [LARGE SCALE GENOMIC DNA]</scope>
    <source>
        <strain evidence="6 7">LRRBGS_0742</strain>
    </source>
</reference>
<dbReference type="Pfam" id="PF10070">
    <property type="entry name" value="DabA"/>
    <property type="match status" value="1"/>
</dbReference>